<proteinExistence type="predicted"/>
<reference evidence="5 6" key="1">
    <citation type="journal article" date="2018" name="Sci. Rep.">
        <title>Genomic diversity and distribution of Bifidobacterium longum subsp. longum across the human lifespan.</title>
        <authorList>
            <person name="Odamaki T."/>
            <person name="Bottacini F."/>
            <person name="Kato K."/>
            <person name="Mitsuyama E."/>
            <person name="Yoshida K."/>
            <person name="Horigome A."/>
            <person name="Xiao J.Z."/>
            <person name="van Sinderen D."/>
        </authorList>
    </citation>
    <scope>NUCLEOTIDE SEQUENCE [LARGE SCALE GENOMIC DNA]</scope>
    <source>
        <strain evidence="1 8">MCC10004</strain>
        <strain evidence="2 7">MCC10015</strain>
        <strain evidence="3 6">MCC10044</strain>
        <strain evidence="4 5">MCC10119</strain>
    </source>
</reference>
<organism evidence="2 7">
    <name type="scientific">Bifidobacterium longum subsp. longum</name>
    <dbReference type="NCBI Taxonomy" id="1679"/>
    <lineage>
        <taxon>Bacteria</taxon>
        <taxon>Bacillati</taxon>
        <taxon>Actinomycetota</taxon>
        <taxon>Actinomycetes</taxon>
        <taxon>Bifidobacteriales</taxon>
        <taxon>Bifidobacteriaceae</taxon>
        <taxon>Bifidobacterium</taxon>
    </lineage>
</organism>
<name>A0A4R0TBF6_BIFLL</name>
<accession>A0A4R0TBF6</accession>
<evidence type="ECO:0000313" key="8">
    <source>
        <dbReference type="Proteomes" id="UP000293475"/>
    </source>
</evidence>
<dbReference type="Proteomes" id="UP000293319">
    <property type="component" value="Unassembled WGS sequence"/>
</dbReference>
<gene>
    <name evidence="1" type="ORF">MCC10004_0370</name>
    <name evidence="2" type="ORF">MCC10015_0553</name>
    <name evidence="3" type="ORF">MCC10044_0511</name>
    <name evidence="4" type="ORF">MCC10119_0503</name>
</gene>
<dbReference type="AlphaFoldDB" id="A0A4R0TBF6"/>
<dbReference type="Proteomes" id="UP000293475">
    <property type="component" value="Unassembled WGS sequence"/>
</dbReference>
<comment type="caution">
    <text evidence="2">The sequence shown here is derived from an EMBL/GenBank/DDBJ whole genome shotgun (WGS) entry which is preliminary data.</text>
</comment>
<evidence type="ECO:0000313" key="2">
    <source>
        <dbReference type="EMBL" id="TCD98501.1"/>
    </source>
</evidence>
<dbReference type="EMBL" id="SHQV01000005">
    <property type="protein sequence ID" value="TCE45632.1"/>
    <property type="molecule type" value="Genomic_DNA"/>
</dbReference>
<reference evidence="2" key="2">
    <citation type="submission" date="2019-02" db="EMBL/GenBank/DDBJ databases">
        <authorList>
            <person name="Odamaki T."/>
        </authorList>
    </citation>
    <scope>NUCLEOTIDE SEQUENCE</scope>
    <source>
        <strain evidence="1">MCC10004</strain>
        <strain evidence="2">MCC10015</strain>
        <strain evidence="3">MCC10044</strain>
        <strain evidence="4">MCC10119</strain>
    </source>
</reference>
<dbReference type="Proteomes" id="UP000292729">
    <property type="component" value="Unassembled WGS sequence"/>
</dbReference>
<evidence type="ECO:0000313" key="1">
    <source>
        <dbReference type="EMBL" id="TCD79052.1"/>
    </source>
</evidence>
<evidence type="ECO:0000313" key="7">
    <source>
        <dbReference type="Proteomes" id="UP000293441"/>
    </source>
</evidence>
<evidence type="ECO:0000313" key="3">
    <source>
        <dbReference type="EMBL" id="TCE45632.1"/>
    </source>
</evidence>
<evidence type="ECO:0000313" key="6">
    <source>
        <dbReference type="Proteomes" id="UP000293319"/>
    </source>
</evidence>
<dbReference type="Proteomes" id="UP000293441">
    <property type="component" value="Unassembled WGS sequence"/>
</dbReference>
<evidence type="ECO:0000313" key="4">
    <source>
        <dbReference type="EMBL" id="TCF72183.1"/>
    </source>
</evidence>
<sequence>MIIQAFIFQKTSMAWVEQYMHQPHGEDLNG</sequence>
<dbReference type="EMBL" id="SHTI01000005">
    <property type="protein sequence ID" value="TCF72183.1"/>
    <property type="molecule type" value="Genomic_DNA"/>
</dbReference>
<dbReference type="EMBL" id="SHPO01000008">
    <property type="protein sequence ID" value="TCD79052.1"/>
    <property type="molecule type" value="Genomic_DNA"/>
</dbReference>
<protein>
    <submittedName>
        <fullName evidence="2">Uncharacterized protein</fullName>
    </submittedName>
</protein>
<dbReference type="EMBL" id="SHPX01000010">
    <property type="protein sequence ID" value="TCD98501.1"/>
    <property type="molecule type" value="Genomic_DNA"/>
</dbReference>
<evidence type="ECO:0000313" key="5">
    <source>
        <dbReference type="Proteomes" id="UP000292729"/>
    </source>
</evidence>